<keyword evidence="6 11" id="KW-0735">Signal-anchor</keyword>
<proteinExistence type="inferred from homology"/>
<dbReference type="Proteomes" id="UP001153620">
    <property type="component" value="Chromosome 1"/>
</dbReference>
<dbReference type="GO" id="GO:0016758">
    <property type="term" value="F:hexosyltransferase activity"/>
    <property type="evidence" value="ECO:0007669"/>
    <property type="project" value="InterPro"/>
</dbReference>
<name>A0A9P0IYU8_9DIPT</name>
<reference evidence="12" key="2">
    <citation type="submission" date="2022-10" db="EMBL/GenBank/DDBJ databases">
        <authorList>
            <consortium name="ENA_rothamsted_submissions"/>
            <consortium name="culmorum"/>
            <person name="King R."/>
        </authorList>
    </citation>
    <scope>NUCLEOTIDE SEQUENCE</scope>
</reference>
<feature type="transmembrane region" description="Helical" evidence="11">
    <location>
        <begin position="12"/>
        <end position="31"/>
    </location>
</feature>
<evidence type="ECO:0000256" key="7">
    <source>
        <dbReference type="ARBA" id="ARBA00022989"/>
    </source>
</evidence>
<dbReference type="PANTHER" id="PTHR11214:SF376">
    <property type="entry name" value="HEXOSYLTRANSFERASE"/>
    <property type="match status" value="1"/>
</dbReference>
<keyword evidence="3 11" id="KW-0328">Glycosyltransferase</keyword>
<protein>
    <recommendedName>
        <fullName evidence="11">Hexosyltransferase</fullName>
        <ecNumber evidence="11">2.4.1.-</ecNumber>
    </recommendedName>
</protein>
<keyword evidence="13" id="KW-1185">Reference proteome</keyword>
<keyword evidence="4" id="KW-0808">Transferase</keyword>
<dbReference type="EC" id="2.4.1.-" evidence="11"/>
<evidence type="ECO:0000256" key="8">
    <source>
        <dbReference type="ARBA" id="ARBA00023034"/>
    </source>
</evidence>
<dbReference type="InterPro" id="IPR002659">
    <property type="entry name" value="Glyco_trans_31"/>
</dbReference>
<dbReference type="Pfam" id="PF01762">
    <property type="entry name" value="Galactosyl_T"/>
    <property type="match status" value="1"/>
</dbReference>
<organism evidence="12 13">
    <name type="scientific">Chironomus riparius</name>
    <dbReference type="NCBI Taxonomy" id="315576"/>
    <lineage>
        <taxon>Eukaryota</taxon>
        <taxon>Metazoa</taxon>
        <taxon>Ecdysozoa</taxon>
        <taxon>Arthropoda</taxon>
        <taxon>Hexapoda</taxon>
        <taxon>Insecta</taxon>
        <taxon>Pterygota</taxon>
        <taxon>Neoptera</taxon>
        <taxon>Endopterygota</taxon>
        <taxon>Diptera</taxon>
        <taxon>Nematocera</taxon>
        <taxon>Chironomoidea</taxon>
        <taxon>Chironomidae</taxon>
        <taxon>Chironominae</taxon>
        <taxon>Chironomus</taxon>
    </lineage>
</organism>
<dbReference type="PANTHER" id="PTHR11214">
    <property type="entry name" value="BETA-1,3-N-ACETYLGLUCOSAMINYLTRANSFERASE"/>
    <property type="match status" value="1"/>
</dbReference>
<comment type="subcellular location">
    <subcellularLocation>
        <location evidence="1 11">Golgi apparatus membrane</location>
        <topology evidence="1 11">Single-pass type II membrane protein</topology>
    </subcellularLocation>
</comment>
<evidence type="ECO:0000256" key="10">
    <source>
        <dbReference type="ARBA" id="ARBA00023180"/>
    </source>
</evidence>
<keyword evidence="9 11" id="KW-0472">Membrane</keyword>
<reference evidence="12" key="1">
    <citation type="submission" date="2022-01" db="EMBL/GenBank/DDBJ databases">
        <authorList>
            <person name="King R."/>
        </authorList>
    </citation>
    <scope>NUCLEOTIDE SEQUENCE</scope>
</reference>
<comment type="similarity">
    <text evidence="2 11">Belongs to the glycosyltransferase 31 family.</text>
</comment>
<sequence length="372" mass="43460">MKLYNINTMDRRSIMSLLIGITLFLSTWHIMLQQQEQYYDVTLPTNNFITPSLSSQTNESAAFSNFLYDSPESLDLDNLPKNDFSQLIDLNDFKFLMNTKTCKDLNKQPLVVILIHSAPHNDNKRKTIRETWGSKDSRSLLRFFVGNVNKTSLEEKINLENEIHGDIVQGNFDDAYRNLTYKHVMVLKWFVYFCPDAKYLLKTDDDVLINTPLLYDVLDKPTPSFNQLYRSKTIFCTKAEEVRVKRTFRSKWRVSFKEYPDKYYPTFCPGYIILYTADVVPQLYHQAQKLPYFWIDDVHITGTTATKSNISIEWPGDAFLMNLDKLKENTNFLFSGPDLTENEIRSTWKLIKSNGKNLVNYSSEENNKTVPK</sequence>
<dbReference type="AlphaFoldDB" id="A0A9P0IYU8"/>
<dbReference type="GO" id="GO:0006493">
    <property type="term" value="P:protein O-linked glycosylation"/>
    <property type="evidence" value="ECO:0007669"/>
    <property type="project" value="TreeGrafter"/>
</dbReference>
<evidence type="ECO:0000313" key="13">
    <source>
        <dbReference type="Proteomes" id="UP001153620"/>
    </source>
</evidence>
<accession>A0A9P0IYU8</accession>
<dbReference type="EMBL" id="OU895877">
    <property type="protein sequence ID" value="CAH1716720.1"/>
    <property type="molecule type" value="Genomic_DNA"/>
</dbReference>
<evidence type="ECO:0000256" key="5">
    <source>
        <dbReference type="ARBA" id="ARBA00022692"/>
    </source>
</evidence>
<keyword evidence="7 11" id="KW-1133">Transmembrane helix</keyword>
<keyword evidence="8 11" id="KW-0333">Golgi apparatus</keyword>
<dbReference type="OrthoDB" id="1638493at2759"/>
<evidence type="ECO:0000256" key="11">
    <source>
        <dbReference type="RuleBase" id="RU363063"/>
    </source>
</evidence>
<evidence type="ECO:0000256" key="1">
    <source>
        <dbReference type="ARBA" id="ARBA00004323"/>
    </source>
</evidence>
<evidence type="ECO:0000256" key="6">
    <source>
        <dbReference type="ARBA" id="ARBA00022968"/>
    </source>
</evidence>
<evidence type="ECO:0000313" key="12">
    <source>
        <dbReference type="EMBL" id="CAH1716720.1"/>
    </source>
</evidence>
<evidence type="ECO:0000256" key="4">
    <source>
        <dbReference type="ARBA" id="ARBA00022679"/>
    </source>
</evidence>
<dbReference type="FunFam" id="3.90.550.50:FF:000001">
    <property type="entry name" value="Hexosyltransferase"/>
    <property type="match status" value="1"/>
</dbReference>
<dbReference type="Gene3D" id="3.90.550.50">
    <property type="match status" value="1"/>
</dbReference>
<keyword evidence="5 11" id="KW-0812">Transmembrane</keyword>
<evidence type="ECO:0000256" key="2">
    <source>
        <dbReference type="ARBA" id="ARBA00008661"/>
    </source>
</evidence>
<evidence type="ECO:0000256" key="9">
    <source>
        <dbReference type="ARBA" id="ARBA00023136"/>
    </source>
</evidence>
<dbReference type="GO" id="GO:0000139">
    <property type="term" value="C:Golgi membrane"/>
    <property type="evidence" value="ECO:0007669"/>
    <property type="project" value="UniProtKB-SubCell"/>
</dbReference>
<gene>
    <name evidence="12" type="ORF">CHIRRI_LOCUS4465</name>
</gene>
<evidence type="ECO:0000256" key="3">
    <source>
        <dbReference type="ARBA" id="ARBA00022676"/>
    </source>
</evidence>
<keyword evidence="10" id="KW-0325">Glycoprotein</keyword>